<name>A0A401Z714_9ACTN</name>
<reference evidence="1 2" key="1">
    <citation type="submission" date="2018-12" db="EMBL/GenBank/DDBJ databases">
        <title>Draft genome sequence of Embleya hyalina NBRC 13850T.</title>
        <authorList>
            <person name="Komaki H."/>
            <person name="Hosoyama A."/>
            <person name="Kimura A."/>
            <person name="Ichikawa N."/>
            <person name="Tamura T."/>
        </authorList>
    </citation>
    <scope>NUCLEOTIDE SEQUENCE [LARGE SCALE GENOMIC DNA]</scope>
    <source>
        <strain evidence="1 2">NBRC 13850</strain>
    </source>
</reference>
<dbReference type="AlphaFoldDB" id="A0A401Z714"/>
<proteinExistence type="predicted"/>
<comment type="caution">
    <text evidence="1">The sequence shown here is derived from an EMBL/GenBank/DDBJ whole genome shotgun (WGS) entry which is preliminary data.</text>
</comment>
<dbReference type="EMBL" id="BIFH01000070">
    <property type="protein sequence ID" value="GCE02606.1"/>
    <property type="molecule type" value="Genomic_DNA"/>
</dbReference>
<protein>
    <submittedName>
        <fullName evidence="1">Uncharacterized protein</fullName>
    </submittedName>
</protein>
<sequence length="73" mass="8188">MGWSSRQAFEPDVIFEAVIADGVIRPAYTDDDGVLWIEDEDLWVVVDGAIVDGVIHDAHVDDDGRIWIDMDDD</sequence>
<gene>
    <name evidence="1" type="ORF">EHYA_10383</name>
</gene>
<evidence type="ECO:0000313" key="1">
    <source>
        <dbReference type="EMBL" id="GCE02606.1"/>
    </source>
</evidence>
<keyword evidence="2" id="KW-1185">Reference proteome</keyword>
<dbReference type="OrthoDB" id="4244992at2"/>
<dbReference type="RefSeq" id="WP_126644089.1">
    <property type="nucleotide sequence ID" value="NZ_BIFH01000070.1"/>
</dbReference>
<dbReference type="Proteomes" id="UP000286931">
    <property type="component" value="Unassembled WGS sequence"/>
</dbReference>
<accession>A0A401Z714</accession>
<organism evidence="1 2">
    <name type="scientific">Embleya hyalina</name>
    <dbReference type="NCBI Taxonomy" id="516124"/>
    <lineage>
        <taxon>Bacteria</taxon>
        <taxon>Bacillati</taxon>
        <taxon>Actinomycetota</taxon>
        <taxon>Actinomycetes</taxon>
        <taxon>Kitasatosporales</taxon>
        <taxon>Streptomycetaceae</taxon>
        <taxon>Embleya</taxon>
    </lineage>
</organism>
<evidence type="ECO:0000313" key="2">
    <source>
        <dbReference type="Proteomes" id="UP000286931"/>
    </source>
</evidence>